<organism evidence="3 4">
    <name type="scientific">Naegleria fowleri</name>
    <name type="common">Brain eating amoeba</name>
    <dbReference type="NCBI Taxonomy" id="5763"/>
    <lineage>
        <taxon>Eukaryota</taxon>
        <taxon>Discoba</taxon>
        <taxon>Heterolobosea</taxon>
        <taxon>Tetramitia</taxon>
        <taxon>Eutetramitia</taxon>
        <taxon>Vahlkampfiidae</taxon>
        <taxon>Naegleria</taxon>
    </lineage>
</organism>
<feature type="transmembrane region" description="Helical" evidence="1">
    <location>
        <begin position="79"/>
        <end position="102"/>
    </location>
</feature>
<keyword evidence="1" id="KW-1133">Transmembrane helix</keyword>
<dbReference type="VEuPathDB" id="AmoebaDB:NfTy_003300"/>
<dbReference type="RefSeq" id="XP_044568998.1">
    <property type="nucleotide sequence ID" value="XM_044711210.1"/>
</dbReference>
<name>A0A6A5CGA0_NAEFO</name>
<feature type="transmembrane region" description="Helical" evidence="1">
    <location>
        <begin position="163"/>
        <end position="183"/>
    </location>
</feature>
<keyword evidence="2" id="KW-0732">Signal</keyword>
<feature type="chain" id="PRO_5025604405" evidence="2">
    <location>
        <begin position="18"/>
        <end position="339"/>
    </location>
</feature>
<evidence type="ECO:0000313" key="4">
    <source>
        <dbReference type="Proteomes" id="UP000444721"/>
    </source>
</evidence>
<dbReference type="GeneID" id="68114680"/>
<reference evidence="3 4" key="1">
    <citation type="journal article" date="2019" name="Sci. Rep.">
        <title>Nanopore sequencing improves the draft genome of the human pathogenic amoeba Naegleria fowleri.</title>
        <authorList>
            <person name="Liechti N."/>
            <person name="Schurch N."/>
            <person name="Bruggmann R."/>
            <person name="Wittwer M."/>
        </authorList>
    </citation>
    <scope>NUCLEOTIDE SEQUENCE [LARGE SCALE GENOMIC DNA]</scope>
    <source>
        <strain evidence="3 4">ATCC 30894</strain>
    </source>
</reference>
<feature type="signal peptide" evidence="2">
    <location>
        <begin position="1"/>
        <end position="17"/>
    </location>
</feature>
<dbReference type="AlphaFoldDB" id="A0A6A5CGA0"/>
<comment type="caution">
    <text evidence="3">The sequence shown here is derived from an EMBL/GenBank/DDBJ whole genome shotgun (WGS) entry which is preliminary data.</text>
</comment>
<feature type="transmembrane region" description="Helical" evidence="1">
    <location>
        <begin position="45"/>
        <end position="67"/>
    </location>
</feature>
<feature type="transmembrane region" description="Helical" evidence="1">
    <location>
        <begin position="244"/>
        <end position="265"/>
    </location>
</feature>
<feature type="transmembrane region" description="Helical" evidence="1">
    <location>
        <begin position="122"/>
        <end position="142"/>
    </location>
</feature>
<proteinExistence type="predicted"/>
<evidence type="ECO:0000256" key="1">
    <source>
        <dbReference type="SAM" id="Phobius"/>
    </source>
</evidence>
<gene>
    <name evidence="3" type="ORF">FDP41_007462</name>
</gene>
<feature type="transmembrane region" description="Helical" evidence="1">
    <location>
        <begin position="307"/>
        <end position="324"/>
    </location>
</feature>
<dbReference type="VEuPathDB" id="AmoebaDB:NF0001250"/>
<feature type="transmembrane region" description="Helical" evidence="1">
    <location>
        <begin position="271"/>
        <end position="295"/>
    </location>
</feature>
<keyword evidence="1" id="KW-0472">Membrane</keyword>
<keyword evidence="1" id="KW-0812">Transmembrane</keyword>
<evidence type="ECO:0000256" key="2">
    <source>
        <dbReference type="SAM" id="SignalP"/>
    </source>
</evidence>
<feature type="transmembrane region" description="Helical" evidence="1">
    <location>
        <begin position="189"/>
        <end position="208"/>
    </location>
</feature>
<accession>A0A6A5CGA0</accession>
<protein>
    <submittedName>
        <fullName evidence="3">Uncharacterized protein</fullName>
    </submittedName>
</protein>
<dbReference type="Proteomes" id="UP000444721">
    <property type="component" value="Unassembled WGS sequence"/>
</dbReference>
<dbReference type="EMBL" id="VFQX01000003">
    <property type="protein sequence ID" value="KAF0984285.1"/>
    <property type="molecule type" value="Genomic_DNA"/>
</dbReference>
<evidence type="ECO:0000313" key="3">
    <source>
        <dbReference type="EMBL" id="KAF0984285.1"/>
    </source>
</evidence>
<dbReference type="VEuPathDB" id="AmoebaDB:FDP41_007462"/>
<keyword evidence="4" id="KW-1185">Reference proteome</keyword>
<sequence length="339" mass="39821">MLLFNHLAVLLSTSTLSELKSDSNSTSSLTPSNNFFSLFKTPHPFMIIPFIYSLFGILWIGSRVVYLRSVLKIYEINQSLFPMMIGFIYLPAALISSFYLYFKNSNDFSNMDLNNYSMDISKYFMSSSLLYFGFLYSILNSKPKRSPDDMSIQQIEYSDSEKWFQRISFVAMAVAYAFVSTLYRYDHLKLYAICITIVTFFTCIGMNWRISNSSKIYGVEPDKKLREDIIDEFINTKKKLFMRILLFIVPILSILISNFGLIYQYEKLATSVAIHVLFALLYHALFVFQFYNFYFQKDVLDQRRHRMKVFFLLFVVPVTYYDSIKKKPHTQVEKISCNN</sequence>
<dbReference type="OrthoDB" id="10362183at2759"/>